<evidence type="ECO:0000313" key="2">
    <source>
        <dbReference type="EMBL" id="MCQ4638507.1"/>
    </source>
</evidence>
<dbReference type="InterPro" id="IPR051454">
    <property type="entry name" value="RNA/ubiquinone_mod_enzymes"/>
</dbReference>
<evidence type="ECO:0000259" key="1">
    <source>
        <dbReference type="Pfam" id="PF12392"/>
    </source>
</evidence>
<dbReference type="Proteomes" id="UP001524502">
    <property type="component" value="Unassembled WGS sequence"/>
</dbReference>
<reference evidence="2 3" key="1">
    <citation type="submission" date="2022-06" db="EMBL/GenBank/DDBJ databases">
        <title>Isolation of gut microbiota from human fecal samples.</title>
        <authorList>
            <person name="Pamer E.G."/>
            <person name="Barat B."/>
            <person name="Waligurski E."/>
            <person name="Medina S."/>
            <person name="Paddock L."/>
            <person name="Mostad J."/>
        </authorList>
    </citation>
    <scope>NUCLEOTIDE SEQUENCE [LARGE SCALE GENOMIC DNA]</scope>
    <source>
        <strain evidence="2 3">SL.3.17</strain>
    </source>
</reference>
<dbReference type="InterPro" id="IPR011060">
    <property type="entry name" value="RibuloseP-bd_barrel"/>
</dbReference>
<dbReference type="EMBL" id="JANFXK010000032">
    <property type="protein sequence ID" value="MCQ4638507.1"/>
    <property type="molecule type" value="Genomic_DNA"/>
</dbReference>
<dbReference type="InterPro" id="IPR001539">
    <property type="entry name" value="Peptidase_U32"/>
</dbReference>
<dbReference type="PANTHER" id="PTHR30217">
    <property type="entry name" value="PEPTIDASE U32 FAMILY"/>
    <property type="match status" value="1"/>
</dbReference>
<evidence type="ECO:0000313" key="3">
    <source>
        <dbReference type="Proteomes" id="UP001524502"/>
    </source>
</evidence>
<feature type="domain" description="Peptidase U32 collagenase" evidence="1">
    <location>
        <begin position="379"/>
        <end position="502"/>
    </location>
</feature>
<proteinExistence type="predicted"/>
<dbReference type="InterPro" id="IPR020988">
    <property type="entry name" value="Pept_U32_collagenase"/>
</dbReference>
<dbReference type="PROSITE" id="PS01276">
    <property type="entry name" value="PEPTIDASE_U32"/>
    <property type="match status" value="1"/>
</dbReference>
<dbReference type="SUPFAM" id="SSF51366">
    <property type="entry name" value="Ribulose-phoshate binding barrel"/>
    <property type="match status" value="1"/>
</dbReference>
<dbReference type="Pfam" id="PF12392">
    <property type="entry name" value="DUF3656"/>
    <property type="match status" value="1"/>
</dbReference>
<dbReference type="RefSeq" id="WP_256133707.1">
    <property type="nucleotide sequence ID" value="NZ_JANFXK010000032.1"/>
</dbReference>
<dbReference type="PANTHER" id="PTHR30217:SF10">
    <property type="entry name" value="23S RRNA 5-HYDROXYCYTIDINE C2501 SYNTHASE"/>
    <property type="match status" value="1"/>
</dbReference>
<accession>A0ABT1RTJ2</accession>
<keyword evidence="3" id="KW-1185">Reference proteome</keyword>
<gene>
    <name evidence="2" type="ORF">NE619_17395</name>
</gene>
<dbReference type="Pfam" id="PF01136">
    <property type="entry name" value="Peptidase_U32"/>
    <property type="match status" value="1"/>
</dbReference>
<organism evidence="2 3">
    <name type="scientific">Anaerovorax odorimutans</name>
    <dbReference type="NCBI Taxonomy" id="109327"/>
    <lineage>
        <taxon>Bacteria</taxon>
        <taxon>Bacillati</taxon>
        <taxon>Bacillota</taxon>
        <taxon>Clostridia</taxon>
        <taxon>Peptostreptococcales</taxon>
        <taxon>Anaerovoracaceae</taxon>
        <taxon>Anaerovorax</taxon>
    </lineage>
</organism>
<sequence length="725" mass="80806">MIKKKPELLAPAGGLEQLIAAVENGADAVYLGGPLFNARINADNFTEEEIARGVEYAHIRNVKIYVALNILLRDTELLPALRYAARLYNMGVDALIVQDLGLIDLLRKHLPQFPLHLSTQGSVYNLSGVRKAVSMGISRVVPARELSLEEIRLITEESDCDIEIFVHGALCMCYSGQCQMSRVLGGGDRSGNRGLCAQPCRLPYADETGRTSYALSPKDLCTIDRLGELTEAKVASFKIEGRMKSAEYVAAVTGVYRKYLDLYCRDGYYQVSPEDRMVLTQIFNRGGFTEGYLSGNSGNRLLSGQLPKHQGVYIGQVAKRVAGSQLVDVKLERPLNMGDGIEIRSDRLTGNVVTYLEQRKPGITRIGDIKGAVNPGDRIYKITDAALMKQLRKSFEEGGPEGTKHGKTVPVSMCFTAAPGEYPQLTIREGGREVKVISDIRGEKAERRPLTAEVVEKQLRKTGGTPFHVAEIEVRLGEDCALPISALNRLRRSGLEALQEKKTVRRQASVPKKIPQAAIEMEKRLAFYFYDGSKSETWDYHKVMDALGVDCARAYVPLRYFMEHAPQPENIEVVPYILNISKGLLDRYIGENLDAIADRVRPSGIAVGNLGWIEEFVSRDVKVYGDYGLNLYNGQAVLAAKKQGVVPVCLSHELHDRSEGPVPLMITEHMPGEKILRDRKKQLYEIVYNYEKDKALIFQKGCEPDLETIKTMWKNALSEMRVYIP</sequence>
<name>A0ABT1RTJ2_9FIRM</name>
<comment type="caution">
    <text evidence="2">The sequence shown here is derived from an EMBL/GenBank/DDBJ whole genome shotgun (WGS) entry which is preliminary data.</text>
</comment>
<protein>
    <submittedName>
        <fullName evidence="2">U32 family peptidase</fullName>
    </submittedName>
</protein>